<sequence length="286" mass="29953">MQPLLEPFAPLARHVMNPRLRGALACGLGAALLGACVFGFRGEVDFADEASLAGVETVQLHLPATELVVAGDGARSFVDWQGRWVTLGGSAPDALTSAHKAELLWETWEQVGRLSASLPAEIRDITALDSLEVQTASYIAHEIVGTGDVFVTGVDAYVSVELDGGDVQILGGTEQLRVHTTRGDVELSTSAAVDVYSGFGRVTVDAEAGRDIEIETTGQVVVNLAKVSDLDIDIEGAGALVIDLDTASHVGAGNYRRSIGQASAALRVRSHGGRVELGMLALVDDP</sequence>
<evidence type="ECO:0000313" key="1">
    <source>
        <dbReference type="EMBL" id="PRP93854.1"/>
    </source>
</evidence>
<dbReference type="AlphaFoldDB" id="A0A2S9XLT7"/>
<gene>
    <name evidence="1" type="ORF">ENSA5_42590</name>
</gene>
<dbReference type="RefSeq" id="WP_106393535.1">
    <property type="nucleotide sequence ID" value="NZ_PVNK01000184.1"/>
</dbReference>
<dbReference type="EMBL" id="PVNK01000184">
    <property type="protein sequence ID" value="PRP93854.1"/>
    <property type="molecule type" value="Genomic_DNA"/>
</dbReference>
<protein>
    <recommendedName>
        <fullName evidence="3">Adhesin domain-containing protein</fullName>
    </recommendedName>
</protein>
<comment type="caution">
    <text evidence="1">The sequence shown here is derived from an EMBL/GenBank/DDBJ whole genome shotgun (WGS) entry which is preliminary data.</text>
</comment>
<name>A0A2S9XLT7_9BACT</name>
<dbReference type="OrthoDB" id="5507282at2"/>
<proteinExistence type="predicted"/>
<dbReference type="Proteomes" id="UP000237968">
    <property type="component" value="Unassembled WGS sequence"/>
</dbReference>
<evidence type="ECO:0008006" key="3">
    <source>
        <dbReference type="Google" id="ProtNLM"/>
    </source>
</evidence>
<organism evidence="1 2">
    <name type="scientific">Enhygromyxa salina</name>
    <dbReference type="NCBI Taxonomy" id="215803"/>
    <lineage>
        <taxon>Bacteria</taxon>
        <taxon>Pseudomonadati</taxon>
        <taxon>Myxococcota</taxon>
        <taxon>Polyangia</taxon>
        <taxon>Nannocystales</taxon>
        <taxon>Nannocystaceae</taxon>
        <taxon>Enhygromyxa</taxon>
    </lineage>
</organism>
<keyword evidence="2" id="KW-1185">Reference proteome</keyword>
<accession>A0A2S9XLT7</accession>
<evidence type="ECO:0000313" key="2">
    <source>
        <dbReference type="Proteomes" id="UP000237968"/>
    </source>
</evidence>
<reference evidence="1 2" key="1">
    <citation type="submission" date="2018-03" db="EMBL/GenBank/DDBJ databases">
        <title>Draft Genome Sequences of the Obligatory Marine Myxobacteria Enhygromyxa salina SWB005.</title>
        <authorList>
            <person name="Poehlein A."/>
            <person name="Moghaddam J.A."/>
            <person name="Harms H."/>
            <person name="Alanjari M."/>
            <person name="Koenig G.M."/>
            <person name="Daniel R."/>
            <person name="Schaeberle T.F."/>
        </authorList>
    </citation>
    <scope>NUCLEOTIDE SEQUENCE [LARGE SCALE GENOMIC DNA]</scope>
    <source>
        <strain evidence="1 2">SWB005</strain>
    </source>
</reference>